<organism evidence="3 4">
    <name type="scientific">Terrimonas ginsenosidimutans</name>
    <dbReference type="NCBI Taxonomy" id="2908004"/>
    <lineage>
        <taxon>Bacteria</taxon>
        <taxon>Pseudomonadati</taxon>
        <taxon>Bacteroidota</taxon>
        <taxon>Chitinophagia</taxon>
        <taxon>Chitinophagales</taxon>
        <taxon>Chitinophagaceae</taxon>
        <taxon>Terrimonas</taxon>
    </lineage>
</organism>
<name>A0ABS9KQJ5_9BACT</name>
<dbReference type="SUPFAM" id="SSF54427">
    <property type="entry name" value="NTF2-like"/>
    <property type="match status" value="1"/>
</dbReference>
<keyword evidence="1" id="KW-0732">Signal</keyword>
<reference evidence="3" key="1">
    <citation type="submission" date="2022-01" db="EMBL/GenBank/DDBJ databases">
        <authorList>
            <person name="Jo J.-H."/>
            <person name="Im W.-T."/>
        </authorList>
    </citation>
    <scope>NUCLEOTIDE SEQUENCE</scope>
    <source>
        <strain evidence="3">NA20</strain>
    </source>
</reference>
<evidence type="ECO:0000313" key="3">
    <source>
        <dbReference type="EMBL" id="MCG2614591.1"/>
    </source>
</evidence>
<dbReference type="InterPro" id="IPR027843">
    <property type="entry name" value="DUF4440"/>
</dbReference>
<feature type="domain" description="DUF4440" evidence="2">
    <location>
        <begin position="50"/>
        <end position="133"/>
    </location>
</feature>
<dbReference type="Pfam" id="PF14534">
    <property type="entry name" value="DUF4440"/>
    <property type="match status" value="1"/>
</dbReference>
<comment type="caution">
    <text evidence="3">The sequence shown here is derived from an EMBL/GenBank/DDBJ whole genome shotgun (WGS) entry which is preliminary data.</text>
</comment>
<proteinExistence type="predicted"/>
<evidence type="ECO:0000259" key="2">
    <source>
        <dbReference type="Pfam" id="PF14534"/>
    </source>
</evidence>
<dbReference type="EMBL" id="JAKLTR010000005">
    <property type="protein sequence ID" value="MCG2614591.1"/>
    <property type="molecule type" value="Genomic_DNA"/>
</dbReference>
<dbReference type="Proteomes" id="UP001165367">
    <property type="component" value="Unassembled WGS sequence"/>
</dbReference>
<gene>
    <name evidence="3" type="ORF">LZZ85_09875</name>
</gene>
<dbReference type="Gene3D" id="3.10.450.50">
    <property type="match status" value="1"/>
</dbReference>
<feature type="chain" id="PRO_5046155398" evidence="1">
    <location>
        <begin position="22"/>
        <end position="153"/>
    </location>
</feature>
<dbReference type="RefSeq" id="WP_237871152.1">
    <property type="nucleotide sequence ID" value="NZ_JAKLTR010000005.1"/>
</dbReference>
<feature type="signal peptide" evidence="1">
    <location>
        <begin position="1"/>
        <end position="21"/>
    </location>
</feature>
<sequence>MKHLSLFFFLAFMAASGSAQIDTTSYPDQRREILALLHKGAEGGDKSCGDFIAVGPKGDISFSRKEWIEVQKKLKLVFKSMRIIPGSEVVRVYDGTSAVVNFVADVSLVVDGKDVALKVRRLEVYHKSGGVWCMVAGQGTEVDEGLFPVRNNM</sequence>
<protein>
    <submittedName>
        <fullName evidence="3">Nuclear transport factor 2 family protein</fullName>
    </submittedName>
</protein>
<evidence type="ECO:0000256" key="1">
    <source>
        <dbReference type="SAM" id="SignalP"/>
    </source>
</evidence>
<evidence type="ECO:0000313" key="4">
    <source>
        <dbReference type="Proteomes" id="UP001165367"/>
    </source>
</evidence>
<dbReference type="InterPro" id="IPR032710">
    <property type="entry name" value="NTF2-like_dom_sf"/>
</dbReference>
<accession>A0ABS9KQJ5</accession>
<keyword evidence="4" id="KW-1185">Reference proteome</keyword>